<comment type="caution">
    <text evidence="4">The sequence shown here is derived from an EMBL/GenBank/DDBJ whole genome shotgun (WGS) entry which is preliminary data.</text>
</comment>
<gene>
    <name evidence="4" type="ORF">ACFQ1O_04660</name>
</gene>
<dbReference type="Gene3D" id="3.40.390.10">
    <property type="entry name" value="Collagenase (Catalytic Domain)"/>
    <property type="match status" value="1"/>
</dbReference>
<protein>
    <submittedName>
        <fullName evidence="4">Reprolysin-like metallopeptidase</fullName>
    </submittedName>
</protein>
<evidence type="ECO:0000313" key="4">
    <source>
        <dbReference type="EMBL" id="MFD0963290.1"/>
    </source>
</evidence>
<reference evidence="5" key="1">
    <citation type="journal article" date="2019" name="Int. J. Syst. Evol. Microbiol.">
        <title>The Global Catalogue of Microorganisms (GCM) 10K type strain sequencing project: providing services to taxonomists for standard genome sequencing and annotation.</title>
        <authorList>
            <consortium name="The Broad Institute Genomics Platform"/>
            <consortium name="The Broad Institute Genome Sequencing Center for Infectious Disease"/>
            <person name="Wu L."/>
            <person name="Ma J."/>
        </authorList>
    </citation>
    <scope>NUCLEOTIDE SEQUENCE [LARGE SCALE GENOMIC DNA]</scope>
    <source>
        <strain evidence="5">CCUG 62114</strain>
    </source>
</reference>
<dbReference type="Pfam" id="PF18962">
    <property type="entry name" value="Por_Secre_tail"/>
    <property type="match status" value="1"/>
</dbReference>
<proteinExistence type="predicted"/>
<evidence type="ECO:0000256" key="2">
    <source>
        <dbReference type="SAM" id="SignalP"/>
    </source>
</evidence>
<dbReference type="RefSeq" id="WP_377713845.1">
    <property type="nucleotide sequence ID" value="NZ_JBHTJM010000005.1"/>
</dbReference>
<dbReference type="Pfam" id="PF16184">
    <property type="entry name" value="Cadherin_3"/>
    <property type="match status" value="1"/>
</dbReference>
<dbReference type="Pfam" id="PF13583">
    <property type="entry name" value="Reprolysin_4"/>
    <property type="match status" value="1"/>
</dbReference>
<accession>A0ABW3I1A4</accession>
<sequence length="1023" mass="109772">MKKNYPKLYVFCLLILFFTSAFAQSQKTNWTKISKHRLSNLEKMIRKSEPKKADFYQLDLESLKVSLASAPDRKVASESDVIIDFPLSDGTIESFKIFKASVMDEELQSKYPNIQSYSGTSIVDAGNTIRFSVTPQGLHLMMFSIKKGTQFIDPYTKEGNNYIVYGRKDLPVLDTSWRCDFVDDEVTMSNKSLSNSYLMRDTGDGMMRDFRLAVATTIEYSQFHWEAAGLTGADTVAARRAAVMAAIVVTITRNNFVYERDFSITMTLIGNNDNIVFITSDNFDNNNAGTLINQSQTEIDANIGSANYDVGHTFSTGGGGLAQLNSPCTASKARGITGSAAPVGDPYDIDYVAHELGHQFGAPHTFNGNQGNCAGGNRTASNAYEPGSGTTIMAYAGICGTDNVQSNSDAYFHQKSLQMIWDNVTIGNSTCGAQTATGNAAPTAEAGSNYIIPMSTPYMLTGSSTDADGTTSHTYTWEQYDLGPSGVPADNTATGPLVRSFEGTTNPTRYVPRIQDIVNNGGVSTTWEKLSSVDRDINFRLTVRDNANNGGRTAVDNMTVDVETTAGPFTVTSQNTATTWSQGNLETITWNVAGTNAGTVNTPNVDILLSTDGGMTYPTVLASAVPNDGSHDITVPNVTADDCRVMVKGNGNIFFNINTSRIGIGFNFVAGDVCTDYNFPTNITLTPNATAFEFLSAANVPDSGAITDLNFKLNFTAPDLSNLHFVLQDPGAAVSSYPFNGACPTGNAGMDVTWDDEAGSAIVCGSPATGSATPRAGQELTVFDGVEMNGNWTVFGANTGATTTILNSIDLRICKAGFVATASPNRINQSVVELVPSATEIVANTHLEVTSPNTANATDIVFTLTVLPTNGTLHLNAGPALIVGNTFTQDDINNSRITYTNTSGVNGTDFFRVDTNDSNGGTLPNLRTDITIDSALSVDNFNFNLFDIYPNPANDTFNLILSTKEDVNVSLFDIRGRKIFTNAFKNSSDVFEKAINVSDVSSGIYLLNVETGGKSATKKLIIN</sequence>
<evidence type="ECO:0000256" key="1">
    <source>
        <dbReference type="ARBA" id="ARBA00022729"/>
    </source>
</evidence>
<keyword evidence="1 2" id="KW-0732">Signal</keyword>
<keyword evidence="5" id="KW-1185">Reference proteome</keyword>
<organism evidence="4 5">
    <name type="scientific">Pseudofulvibacter geojedonensis</name>
    <dbReference type="NCBI Taxonomy" id="1123758"/>
    <lineage>
        <taxon>Bacteria</taxon>
        <taxon>Pseudomonadati</taxon>
        <taxon>Bacteroidota</taxon>
        <taxon>Flavobacteriia</taxon>
        <taxon>Flavobacteriales</taxon>
        <taxon>Flavobacteriaceae</taxon>
        <taxon>Pseudofulvibacter</taxon>
    </lineage>
</organism>
<dbReference type="EMBL" id="JBHTJM010000005">
    <property type="protein sequence ID" value="MFD0963290.1"/>
    <property type="molecule type" value="Genomic_DNA"/>
</dbReference>
<dbReference type="SUPFAM" id="SSF55486">
    <property type="entry name" value="Metalloproteases ('zincins'), catalytic domain"/>
    <property type="match status" value="1"/>
</dbReference>
<evidence type="ECO:0000313" key="5">
    <source>
        <dbReference type="Proteomes" id="UP001596997"/>
    </source>
</evidence>
<feature type="domain" description="Secretion system C-terminal sorting" evidence="3">
    <location>
        <begin position="948"/>
        <end position="1022"/>
    </location>
</feature>
<dbReference type="NCBIfam" id="TIGR04183">
    <property type="entry name" value="Por_Secre_tail"/>
    <property type="match status" value="1"/>
</dbReference>
<dbReference type="InterPro" id="IPR024079">
    <property type="entry name" value="MetalloPept_cat_dom_sf"/>
</dbReference>
<feature type="signal peptide" evidence="2">
    <location>
        <begin position="1"/>
        <end position="23"/>
    </location>
</feature>
<dbReference type="InterPro" id="IPR026444">
    <property type="entry name" value="Secre_tail"/>
</dbReference>
<name>A0ABW3I1A4_9FLAO</name>
<dbReference type="Proteomes" id="UP001596997">
    <property type="component" value="Unassembled WGS sequence"/>
</dbReference>
<evidence type="ECO:0000259" key="3">
    <source>
        <dbReference type="Pfam" id="PF18962"/>
    </source>
</evidence>
<feature type="chain" id="PRO_5047541115" evidence="2">
    <location>
        <begin position="24"/>
        <end position="1023"/>
    </location>
</feature>